<gene>
    <name evidence="1" type="ORF">Dac01nite_23270</name>
</gene>
<dbReference type="Proteomes" id="UP000652354">
    <property type="component" value="Unassembled WGS sequence"/>
</dbReference>
<proteinExistence type="predicted"/>
<comment type="caution">
    <text evidence="1">The sequence shown here is derived from an EMBL/GenBank/DDBJ whole genome shotgun (WGS) entry which is preliminary data.</text>
</comment>
<sequence length="124" mass="13649">MTRTLGDDYPGGMSFFSRMFGSKGGDAAATGTGSKEARAETIAHFREFVGSRQGCEAFVEPPTRVTQTTMVVVADSGEWTRRRVPDTATAMKLAKQLGVPAFDVNLSGYPSRMREWNEQHRKGR</sequence>
<organism evidence="1 2">
    <name type="scientific">Demequina activiva</name>
    <dbReference type="NCBI Taxonomy" id="1582364"/>
    <lineage>
        <taxon>Bacteria</taxon>
        <taxon>Bacillati</taxon>
        <taxon>Actinomycetota</taxon>
        <taxon>Actinomycetes</taxon>
        <taxon>Micrococcales</taxon>
        <taxon>Demequinaceae</taxon>
        <taxon>Demequina</taxon>
    </lineage>
</organism>
<name>A0A919Q3H6_9MICO</name>
<reference evidence="1" key="1">
    <citation type="submission" date="2021-01" db="EMBL/GenBank/DDBJ databases">
        <title>Whole genome shotgun sequence of Demequina activiva NBRC 110675.</title>
        <authorList>
            <person name="Komaki H."/>
            <person name="Tamura T."/>
        </authorList>
    </citation>
    <scope>NUCLEOTIDE SEQUENCE</scope>
    <source>
        <strain evidence="1">NBRC 110675</strain>
    </source>
</reference>
<evidence type="ECO:0000313" key="2">
    <source>
        <dbReference type="Proteomes" id="UP000652354"/>
    </source>
</evidence>
<dbReference type="EMBL" id="BONR01000006">
    <property type="protein sequence ID" value="GIG55575.1"/>
    <property type="molecule type" value="Genomic_DNA"/>
</dbReference>
<accession>A0A919Q3H6</accession>
<protein>
    <submittedName>
        <fullName evidence="1">Uncharacterized protein</fullName>
    </submittedName>
</protein>
<evidence type="ECO:0000313" key="1">
    <source>
        <dbReference type="EMBL" id="GIG55575.1"/>
    </source>
</evidence>
<keyword evidence="2" id="KW-1185">Reference proteome</keyword>
<dbReference type="AlphaFoldDB" id="A0A919Q3H6"/>